<keyword evidence="4" id="KW-1185">Reference proteome</keyword>
<evidence type="ECO:0000256" key="1">
    <source>
        <dbReference type="ARBA" id="ARBA00023125"/>
    </source>
</evidence>
<dbReference type="EMBL" id="JBHVBU010000012">
    <property type="protein sequence ID" value="MFE7962774.1"/>
    <property type="molecule type" value="Genomic_DNA"/>
</dbReference>
<dbReference type="PROSITE" id="PS00552">
    <property type="entry name" value="HTH_MERR_1"/>
    <property type="match status" value="1"/>
</dbReference>
<dbReference type="SMART" id="SM00422">
    <property type="entry name" value="HTH_MERR"/>
    <property type="match status" value="1"/>
</dbReference>
<dbReference type="PRINTS" id="PR00040">
    <property type="entry name" value="HTHMERR"/>
</dbReference>
<accession>A0ABW6JF22</accession>
<evidence type="ECO:0000313" key="3">
    <source>
        <dbReference type="EMBL" id="MFE7962774.1"/>
    </source>
</evidence>
<dbReference type="PANTHER" id="PTHR30204">
    <property type="entry name" value="REDOX-CYCLING DRUG-SENSING TRANSCRIPTIONAL ACTIVATOR SOXR"/>
    <property type="match status" value="1"/>
</dbReference>
<reference evidence="3 4" key="1">
    <citation type="submission" date="2024-09" db="EMBL/GenBank/DDBJ databases">
        <title>The Natural Products Discovery Center: Release of the First 8490 Sequenced Strains for Exploring Actinobacteria Biosynthetic Diversity.</title>
        <authorList>
            <person name="Kalkreuter E."/>
            <person name="Kautsar S.A."/>
            <person name="Yang D."/>
            <person name="Bader C.D."/>
            <person name="Teijaro C.N."/>
            <person name="Fluegel L."/>
            <person name="Davis C.M."/>
            <person name="Simpson J.R."/>
            <person name="Lauterbach L."/>
            <person name="Steele A.D."/>
            <person name="Gui C."/>
            <person name="Meng S."/>
            <person name="Li G."/>
            <person name="Viehrig K."/>
            <person name="Ye F."/>
            <person name="Su P."/>
            <person name="Kiefer A.F."/>
            <person name="Nichols A."/>
            <person name="Cepeda A.J."/>
            <person name="Yan W."/>
            <person name="Fan B."/>
            <person name="Jiang Y."/>
            <person name="Adhikari A."/>
            <person name="Zheng C.-J."/>
            <person name="Schuster L."/>
            <person name="Cowan T.M."/>
            <person name="Smanski M.J."/>
            <person name="Chevrette M.G."/>
            <person name="De Carvalho L.P.S."/>
            <person name="Shen B."/>
        </authorList>
    </citation>
    <scope>NUCLEOTIDE SEQUENCE [LARGE SCALE GENOMIC DNA]</scope>
    <source>
        <strain evidence="3 4">NPDC057399</strain>
    </source>
</reference>
<dbReference type="PROSITE" id="PS50937">
    <property type="entry name" value="HTH_MERR_2"/>
    <property type="match status" value="1"/>
</dbReference>
<organism evidence="3 4">
    <name type="scientific">Streptomyces cellulosae</name>
    <dbReference type="NCBI Taxonomy" id="1968"/>
    <lineage>
        <taxon>Bacteria</taxon>
        <taxon>Bacillati</taxon>
        <taxon>Actinomycetota</taxon>
        <taxon>Actinomycetes</taxon>
        <taxon>Kitasatosporales</taxon>
        <taxon>Streptomycetaceae</taxon>
        <taxon>Streptomyces</taxon>
    </lineage>
</organism>
<dbReference type="InterPro" id="IPR000551">
    <property type="entry name" value="MerR-type_HTH_dom"/>
</dbReference>
<dbReference type="Gene3D" id="1.10.1660.10">
    <property type="match status" value="1"/>
</dbReference>
<evidence type="ECO:0000313" key="4">
    <source>
        <dbReference type="Proteomes" id="UP001600650"/>
    </source>
</evidence>
<keyword evidence="1" id="KW-0238">DNA-binding</keyword>
<sequence>MAGRLMQIGEVSERTGLSLRTIRHYENVGVVTPSERSEGGFRLYTEAEVRRLALARRMRPLGLCLEDVRGVLDLLEQLPADGSPLPENDSEAHEKLVTQLRKYWVDADARCDDLRRELGRAEEFARSLHDHLARVMDAATAADGGTEAVR</sequence>
<dbReference type="InterPro" id="IPR047057">
    <property type="entry name" value="MerR_fam"/>
</dbReference>
<comment type="caution">
    <text evidence="3">The sequence shown here is derived from an EMBL/GenBank/DDBJ whole genome shotgun (WGS) entry which is preliminary data.</text>
</comment>
<name>A0ABW6JF22_STRCE</name>
<gene>
    <name evidence="3" type="ORF">ACFU0X_06950</name>
</gene>
<protein>
    <submittedName>
        <fullName evidence="3">MerR family transcriptional regulator</fullName>
    </submittedName>
</protein>
<evidence type="ECO:0000259" key="2">
    <source>
        <dbReference type="PROSITE" id="PS50937"/>
    </source>
</evidence>
<dbReference type="SUPFAM" id="SSF46955">
    <property type="entry name" value="Putative DNA-binding domain"/>
    <property type="match status" value="1"/>
</dbReference>
<feature type="domain" description="HTH merR-type" evidence="2">
    <location>
        <begin position="5"/>
        <end position="74"/>
    </location>
</feature>
<dbReference type="Pfam" id="PF13411">
    <property type="entry name" value="MerR_1"/>
    <property type="match status" value="1"/>
</dbReference>
<dbReference type="InterPro" id="IPR009061">
    <property type="entry name" value="DNA-bd_dom_put_sf"/>
</dbReference>
<dbReference type="RefSeq" id="WP_189904234.1">
    <property type="nucleotide sequence ID" value="NZ_JBHVBU010000012.1"/>
</dbReference>
<dbReference type="PANTHER" id="PTHR30204:SF93">
    <property type="entry name" value="HTH MERR-TYPE DOMAIN-CONTAINING PROTEIN"/>
    <property type="match status" value="1"/>
</dbReference>
<proteinExistence type="predicted"/>
<dbReference type="Proteomes" id="UP001600650">
    <property type="component" value="Unassembled WGS sequence"/>
</dbReference>